<dbReference type="AlphaFoldDB" id="A0A9X1NUN0"/>
<sequence>MAIRRSDLVKLGWRNLVGDRIEFMSQKGSEKYAPSISLPLKSELARPWIKSRMISRHSLSTNRARRSPAMASETNYPSDATTRICRNARRTASEKTSATTFAEADATEYQLMAIFGWSDSKMAQNSTKAAQSKRTIDAGFERHKAYGARSNVPRLSSRNSGEAHQGKTDGKSTSLGSNGGLRRECHAFAQ</sequence>
<dbReference type="Gene3D" id="1.10.443.10">
    <property type="entry name" value="Intergrase catalytic core"/>
    <property type="match status" value="1"/>
</dbReference>
<dbReference type="EMBL" id="JAJOZR010000015">
    <property type="protein sequence ID" value="MCD7111407.1"/>
    <property type="molecule type" value="Genomic_DNA"/>
</dbReference>
<evidence type="ECO:0000313" key="3">
    <source>
        <dbReference type="EMBL" id="MCD7111407.1"/>
    </source>
</evidence>
<keyword evidence="4" id="KW-1185">Reference proteome</keyword>
<dbReference type="GO" id="GO:0003677">
    <property type="term" value="F:DNA binding"/>
    <property type="evidence" value="ECO:0007669"/>
    <property type="project" value="InterPro"/>
</dbReference>
<organism evidence="3 4">
    <name type="scientific">Rhizobium quercicola</name>
    <dbReference type="NCBI Taxonomy" id="2901226"/>
    <lineage>
        <taxon>Bacteria</taxon>
        <taxon>Pseudomonadati</taxon>
        <taxon>Pseudomonadota</taxon>
        <taxon>Alphaproteobacteria</taxon>
        <taxon>Hyphomicrobiales</taxon>
        <taxon>Rhizobiaceae</taxon>
        <taxon>Rhizobium/Agrobacterium group</taxon>
        <taxon>Rhizobium</taxon>
    </lineage>
</organism>
<keyword evidence="1" id="KW-0233">DNA recombination</keyword>
<evidence type="ECO:0000313" key="4">
    <source>
        <dbReference type="Proteomes" id="UP001139089"/>
    </source>
</evidence>
<dbReference type="SUPFAM" id="SSF56349">
    <property type="entry name" value="DNA breaking-rejoining enzymes"/>
    <property type="match status" value="1"/>
</dbReference>
<evidence type="ECO:0000256" key="1">
    <source>
        <dbReference type="ARBA" id="ARBA00023172"/>
    </source>
</evidence>
<feature type="compositionally biased region" description="Polar residues" evidence="2">
    <location>
        <begin position="153"/>
        <end position="162"/>
    </location>
</feature>
<gene>
    <name evidence="3" type="ORF">LRX75_20410</name>
</gene>
<reference evidence="3" key="1">
    <citation type="submission" date="2021-12" db="EMBL/GenBank/DDBJ databases">
        <authorList>
            <person name="Li Y."/>
        </authorList>
    </citation>
    <scope>NUCLEOTIDE SEQUENCE</scope>
    <source>
        <strain evidence="3">DKSPLA3</strain>
    </source>
</reference>
<name>A0A9X1NUN0_9HYPH</name>
<protein>
    <submittedName>
        <fullName evidence="3">Uncharacterized protein</fullName>
    </submittedName>
</protein>
<evidence type="ECO:0000256" key="2">
    <source>
        <dbReference type="SAM" id="MobiDB-lite"/>
    </source>
</evidence>
<dbReference type="InterPro" id="IPR011010">
    <property type="entry name" value="DNA_brk_join_enz"/>
</dbReference>
<accession>A0A9X1NUN0</accession>
<dbReference type="Proteomes" id="UP001139089">
    <property type="component" value="Unassembled WGS sequence"/>
</dbReference>
<dbReference type="GO" id="GO:0015074">
    <property type="term" value="P:DNA integration"/>
    <property type="evidence" value="ECO:0007669"/>
    <property type="project" value="InterPro"/>
</dbReference>
<comment type="caution">
    <text evidence="3">The sequence shown here is derived from an EMBL/GenBank/DDBJ whole genome shotgun (WGS) entry which is preliminary data.</text>
</comment>
<feature type="region of interest" description="Disordered" evidence="2">
    <location>
        <begin position="141"/>
        <end position="190"/>
    </location>
</feature>
<dbReference type="RefSeq" id="WP_231816487.1">
    <property type="nucleotide sequence ID" value="NZ_JAJOZR010000015.1"/>
</dbReference>
<dbReference type="InterPro" id="IPR013762">
    <property type="entry name" value="Integrase-like_cat_sf"/>
</dbReference>
<dbReference type="GO" id="GO:0006310">
    <property type="term" value="P:DNA recombination"/>
    <property type="evidence" value="ECO:0007669"/>
    <property type="project" value="UniProtKB-KW"/>
</dbReference>
<proteinExistence type="predicted"/>
<feature type="compositionally biased region" description="Basic and acidic residues" evidence="2">
    <location>
        <begin position="181"/>
        <end position="190"/>
    </location>
</feature>